<dbReference type="GO" id="GO:0005524">
    <property type="term" value="F:ATP binding"/>
    <property type="evidence" value="ECO:0007669"/>
    <property type="project" value="UniProtKB-KW"/>
</dbReference>
<dbReference type="OMA" id="TNIACIY"/>
<keyword evidence="9" id="KW-1185">Reference proteome</keyword>
<evidence type="ECO:0000313" key="9">
    <source>
        <dbReference type="Proteomes" id="UP000238479"/>
    </source>
</evidence>
<dbReference type="AlphaFoldDB" id="A0A2P6SJ36"/>
<dbReference type="Gene3D" id="3.40.50.300">
    <property type="entry name" value="P-loop containing nucleotide triphosphate hydrolases"/>
    <property type="match status" value="1"/>
</dbReference>
<evidence type="ECO:0000256" key="1">
    <source>
        <dbReference type="ARBA" id="ARBA00022737"/>
    </source>
</evidence>
<proteinExistence type="predicted"/>
<dbReference type="PRINTS" id="PR00364">
    <property type="entry name" value="DISEASERSIST"/>
</dbReference>
<dbReference type="Pfam" id="PF00931">
    <property type="entry name" value="NB-ARC"/>
    <property type="match status" value="1"/>
</dbReference>
<dbReference type="SUPFAM" id="SSF52540">
    <property type="entry name" value="P-loop containing nucleoside triphosphate hydrolases"/>
    <property type="match status" value="1"/>
</dbReference>
<comment type="caution">
    <text evidence="8">The sequence shown here is derived from an EMBL/GenBank/DDBJ whole genome shotgun (WGS) entry which is preliminary data.</text>
</comment>
<keyword evidence="1" id="KW-0677">Repeat</keyword>
<organism evidence="8 9">
    <name type="scientific">Rosa chinensis</name>
    <name type="common">China rose</name>
    <dbReference type="NCBI Taxonomy" id="74649"/>
    <lineage>
        <taxon>Eukaryota</taxon>
        <taxon>Viridiplantae</taxon>
        <taxon>Streptophyta</taxon>
        <taxon>Embryophyta</taxon>
        <taxon>Tracheophyta</taxon>
        <taxon>Spermatophyta</taxon>
        <taxon>Magnoliopsida</taxon>
        <taxon>eudicotyledons</taxon>
        <taxon>Gunneridae</taxon>
        <taxon>Pentapetalae</taxon>
        <taxon>rosids</taxon>
        <taxon>fabids</taxon>
        <taxon>Rosales</taxon>
        <taxon>Rosaceae</taxon>
        <taxon>Rosoideae</taxon>
        <taxon>Rosoideae incertae sedis</taxon>
        <taxon>Rosa</taxon>
    </lineage>
</organism>
<dbReference type="FunFam" id="3.40.50.300:FF:001091">
    <property type="entry name" value="Probable disease resistance protein At1g61300"/>
    <property type="match status" value="1"/>
</dbReference>
<dbReference type="Pfam" id="PF18052">
    <property type="entry name" value="Rx_N"/>
    <property type="match status" value="1"/>
</dbReference>
<keyword evidence="4" id="KW-0067">ATP-binding</keyword>
<evidence type="ECO:0000259" key="6">
    <source>
        <dbReference type="Pfam" id="PF00931"/>
    </source>
</evidence>
<accession>A0A2P6SJ36</accession>
<evidence type="ECO:0000256" key="2">
    <source>
        <dbReference type="ARBA" id="ARBA00022741"/>
    </source>
</evidence>
<dbReference type="Gramene" id="PRQ58676">
    <property type="protein sequence ID" value="PRQ58676"/>
    <property type="gene ID" value="RchiOBHm_Chr1g0361911"/>
</dbReference>
<feature type="domain" description="NB-ARC" evidence="6">
    <location>
        <begin position="164"/>
        <end position="330"/>
    </location>
</feature>
<feature type="domain" description="Disease resistance N-terminal" evidence="7">
    <location>
        <begin position="6"/>
        <end position="99"/>
    </location>
</feature>
<keyword evidence="8" id="KW-0378">Hydrolase</keyword>
<sequence length="435" mass="49718">MAEALVSVLLERLATITMDKFLGELKMVTGVEEAVTTLTRNLKAIQAVLKNAEARQAVEADVGHWLNELKEVSHEMDNVLDEWSTQVLKQKMEGENVKKSVDRLNNRRDIAVRIKKLDEKLALIDKEKQRFNFQNNTTRGPKIPRKETTSFPSDKIFGREKENNIILSKLLSESSQDCEVPLIIPIVGMGGMGKTTLSQLVYNDEKVKAHFDKRIWVCVSDPFNEVKIARAIVEGLDKDNTSKTSNSLQILMQCIHTLIQGKKFLLVLDDVWNPDHTQWEELVKPFRDGAMGSRVLVTTRNEEVATLMKATVHVIHIKQLSEEFCSSLFYYNAGIDIGGESKMLQDVGEKIVKKCNGLALAAKILGSLMREKKTFKEWEDVLNSKLWELEDIEKQVFRPLLLSYNDLTQEIRNCLLYCVIFPKDYVYDRDNLVEL</sequence>
<name>A0A2P6SJ36_ROSCH</name>
<dbReference type="GO" id="GO:0043531">
    <property type="term" value="F:ADP binding"/>
    <property type="evidence" value="ECO:0007669"/>
    <property type="project" value="InterPro"/>
</dbReference>
<evidence type="ECO:0000259" key="7">
    <source>
        <dbReference type="Pfam" id="PF18052"/>
    </source>
</evidence>
<dbReference type="Gene3D" id="1.10.8.430">
    <property type="entry name" value="Helical domain of apoptotic protease-activating factors"/>
    <property type="match status" value="1"/>
</dbReference>
<dbReference type="Proteomes" id="UP000238479">
    <property type="component" value="Chromosome 1"/>
</dbReference>
<dbReference type="InterPro" id="IPR042197">
    <property type="entry name" value="Apaf_helical"/>
</dbReference>
<keyword evidence="3" id="KW-0611">Plant defense</keyword>
<dbReference type="PANTHER" id="PTHR36766:SF45">
    <property type="entry name" value="NB-ARC DOMAIN-CONTAINING PROTEIN"/>
    <property type="match status" value="1"/>
</dbReference>
<dbReference type="InterPro" id="IPR027417">
    <property type="entry name" value="P-loop_NTPase"/>
</dbReference>
<dbReference type="Gene3D" id="1.20.5.4130">
    <property type="match status" value="1"/>
</dbReference>
<dbReference type="PANTHER" id="PTHR36766">
    <property type="entry name" value="PLANT BROAD-SPECTRUM MILDEW RESISTANCE PROTEIN RPW8"/>
    <property type="match status" value="1"/>
</dbReference>
<dbReference type="GO" id="GO:0006952">
    <property type="term" value="P:defense response"/>
    <property type="evidence" value="ECO:0007669"/>
    <property type="project" value="UniProtKB-KW"/>
</dbReference>
<protein>
    <submittedName>
        <fullName evidence="8">Putative P-loop containing nucleoside triphosphate hydrolase</fullName>
    </submittedName>
</protein>
<evidence type="ECO:0000256" key="3">
    <source>
        <dbReference type="ARBA" id="ARBA00022821"/>
    </source>
</evidence>
<keyword evidence="2" id="KW-0547">Nucleotide-binding</keyword>
<evidence type="ECO:0000313" key="8">
    <source>
        <dbReference type="EMBL" id="PRQ58676.1"/>
    </source>
</evidence>
<gene>
    <name evidence="8" type="ORF">RchiOBHm_Chr1g0361911</name>
</gene>
<feature type="region of interest" description="Disordered" evidence="5">
    <location>
        <begin position="134"/>
        <end position="153"/>
    </location>
</feature>
<dbReference type="GO" id="GO:0016787">
    <property type="term" value="F:hydrolase activity"/>
    <property type="evidence" value="ECO:0007669"/>
    <property type="project" value="UniProtKB-KW"/>
</dbReference>
<dbReference type="InterPro" id="IPR002182">
    <property type="entry name" value="NB-ARC"/>
</dbReference>
<reference evidence="8 9" key="1">
    <citation type="journal article" date="2018" name="Nat. Genet.">
        <title>The Rosa genome provides new insights in the design of modern roses.</title>
        <authorList>
            <person name="Bendahmane M."/>
        </authorList>
    </citation>
    <scope>NUCLEOTIDE SEQUENCE [LARGE SCALE GENOMIC DNA]</scope>
    <source>
        <strain evidence="9">cv. Old Blush</strain>
    </source>
</reference>
<evidence type="ECO:0000256" key="4">
    <source>
        <dbReference type="ARBA" id="ARBA00022840"/>
    </source>
</evidence>
<dbReference type="EMBL" id="PDCK01000039">
    <property type="protein sequence ID" value="PRQ58676.1"/>
    <property type="molecule type" value="Genomic_DNA"/>
</dbReference>
<evidence type="ECO:0000256" key="5">
    <source>
        <dbReference type="SAM" id="MobiDB-lite"/>
    </source>
</evidence>
<dbReference type="InterPro" id="IPR041118">
    <property type="entry name" value="Rx_N"/>
</dbReference>